<feature type="coiled-coil region" evidence="1">
    <location>
        <begin position="5"/>
        <end position="32"/>
    </location>
</feature>
<dbReference type="KEGG" id="bapa:BBC0178_005270"/>
<dbReference type="EMBL" id="CP015820">
    <property type="protein sequence ID" value="AQT42025.1"/>
    <property type="molecule type" value="Genomic_DNA"/>
</dbReference>
<dbReference type="AlphaFoldDB" id="A0A1U9M9M1"/>
<sequence length="62" mass="6904">MKTIIINKDENLSKLEEQLSNNEINIKGQTIKISDESSYKANLEVICRSAHLLASALKMTGI</sequence>
<keyword evidence="3" id="KW-1185">Reference proteome</keyword>
<name>A0A1U9M9M1_9HYPH</name>
<evidence type="ECO:0000313" key="2">
    <source>
        <dbReference type="EMBL" id="AQT42025.1"/>
    </source>
</evidence>
<evidence type="ECO:0000256" key="1">
    <source>
        <dbReference type="SAM" id="Coils"/>
    </source>
</evidence>
<gene>
    <name evidence="2" type="ORF">BBC0178_005270</name>
</gene>
<reference evidence="2 3" key="1">
    <citation type="submission" date="2016-11" db="EMBL/GenBank/DDBJ databases">
        <title>Comparative genomics of Bartonella apis.</title>
        <authorList>
            <person name="Engel P."/>
        </authorList>
    </citation>
    <scope>NUCLEOTIDE SEQUENCE [LARGE SCALE GENOMIC DNA]</scope>
    <source>
        <strain evidence="2 3">BBC0178</strain>
    </source>
</reference>
<accession>A0A1U9M9M1</accession>
<organism evidence="2 3">
    <name type="scientific">Bartonella apihabitans</name>
    <dbReference type="NCBI Taxonomy" id="2750929"/>
    <lineage>
        <taxon>Bacteria</taxon>
        <taxon>Pseudomonadati</taxon>
        <taxon>Pseudomonadota</taxon>
        <taxon>Alphaproteobacteria</taxon>
        <taxon>Hyphomicrobiales</taxon>
        <taxon>Bartonellaceae</taxon>
        <taxon>Bartonella</taxon>
    </lineage>
</organism>
<evidence type="ECO:0000313" key="3">
    <source>
        <dbReference type="Proteomes" id="UP000189660"/>
    </source>
</evidence>
<dbReference type="OrthoDB" id="7926000at2"/>
<proteinExistence type="predicted"/>
<keyword evidence="1" id="KW-0175">Coiled coil</keyword>
<dbReference type="RefSeq" id="WP_077970510.1">
    <property type="nucleotide sequence ID" value="NZ_CAXTKO020000001.1"/>
</dbReference>
<dbReference type="Proteomes" id="UP000189660">
    <property type="component" value="Chromosome"/>
</dbReference>
<protein>
    <submittedName>
        <fullName evidence="2">Uncharacterized protein</fullName>
    </submittedName>
</protein>
<dbReference type="GeneID" id="99979973"/>